<keyword evidence="1" id="KW-0812">Transmembrane</keyword>
<dbReference type="Pfam" id="PF06486">
    <property type="entry name" value="DUF1093"/>
    <property type="match status" value="1"/>
</dbReference>
<evidence type="ECO:0000256" key="1">
    <source>
        <dbReference type="SAM" id="Phobius"/>
    </source>
</evidence>
<dbReference type="RefSeq" id="WP_133581222.1">
    <property type="nucleotide sequence ID" value="NZ_SNYJ01000013.1"/>
</dbReference>
<organism evidence="2 3">
    <name type="scientific">Aureibacillus halotolerans</name>
    <dbReference type="NCBI Taxonomy" id="1508390"/>
    <lineage>
        <taxon>Bacteria</taxon>
        <taxon>Bacillati</taxon>
        <taxon>Bacillota</taxon>
        <taxon>Bacilli</taxon>
        <taxon>Bacillales</taxon>
        <taxon>Bacillaceae</taxon>
        <taxon>Aureibacillus</taxon>
    </lineage>
</organism>
<evidence type="ECO:0000313" key="2">
    <source>
        <dbReference type="EMBL" id="TDQ37369.1"/>
    </source>
</evidence>
<protein>
    <submittedName>
        <fullName evidence="2">Uncharacterized protein (TIGR01655 family)</fullName>
    </submittedName>
</protein>
<reference evidence="2 3" key="1">
    <citation type="submission" date="2019-03" db="EMBL/GenBank/DDBJ databases">
        <title>Genomic Encyclopedia of Type Strains, Phase IV (KMG-IV): sequencing the most valuable type-strain genomes for metagenomic binning, comparative biology and taxonomic classification.</title>
        <authorList>
            <person name="Goeker M."/>
        </authorList>
    </citation>
    <scope>NUCLEOTIDE SEQUENCE [LARGE SCALE GENOMIC DNA]</scope>
    <source>
        <strain evidence="2 3">DSM 28697</strain>
    </source>
</reference>
<keyword evidence="1" id="KW-0472">Membrane</keyword>
<dbReference type="NCBIfam" id="TIGR01655">
    <property type="entry name" value="yxeA_fam"/>
    <property type="match status" value="1"/>
</dbReference>
<dbReference type="OrthoDB" id="2622687at2"/>
<dbReference type="AlphaFoldDB" id="A0A4R6TZ77"/>
<keyword evidence="3" id="KW-1185">Reference proteome</keyword>
<gene>
    <name evidence="2" type="ORF">EV213_1133</name>
</gene>
<keyword evidence="1" id="KW-1133">Transmembrane helix</keyword>
<dbReference type="InterPro" id="IPR036166">
    <property type="entry name" value="YxeA-like_sf"/>
</dbReference>
<evidence type="ECO:0000313" key="3">
    <source>
        <dbReference type="Proteomes" id="UP000295632"/>
    </source>
</evidence>
<dbReference type="Gene3D" id="2.40.50.480">
    <property type="match status" value="1"/>
</dbReference>
<dbReference type="SUPFAM" id="SSF159121">
    <property type="entry name" value="BC4932-like"/>
    <property type="match status" value="1"/>
</dbReference>
<dbReference type="EMBL" id="SNYJ01000013">
    <property type="protein sequence ID" value="TDQ37369.1"/>
    <property type="molecule type" value="Genomic_DNA"/>
</dbReference>
<feature type="transmembrane region" description="Helical" evidence="1">
    <location>
        <begin position="6"/>
        <end position="24"/>
    </location>
</feature>
<accession>A0A4R6TZ77</accession>
<name>A0A4R6TZ77_9BACI</name>
<dbReference type="PANTHER" id="PTHR36433:SF2">
    <property type="entry name" value="YXEA FAMILY PROTEIN"/>
    <property type="match status" value="1"/>
</dbReference>
<dbReference type="PANTHER" id="PTHR36433">
    <property type="entry name" value="HYPOTHETICAL CYTOSOLIC PROTEIN"/>
    <property type="match status" value="1"/>
</dbReference>
<sequence>MKKLLIAIIIIVVVVASFYLVYLFNREDLDRFNPLIEQEYVYAQITEAPEEANGRYKYTLTGFTGSGESKTVVFTTSIVLDSSTYVKVLAKGLYAESYEMVEEDDVPAN</sequence>
<comment type="caution">
    <text evidence="2">The sequence shown here is derived from an EMBL/GenBank/DDBJ whole genome shotgun (WGS) entry which is preliminary data.</text>
</comment>
<proteinExistence type="predicted"/>
<dbReference type="Proteomes" id="UP000295632">
    <property type="component" value="Unassembled WGS sequence"/>
</dbReference>
<dbReference type="InterPro" id="IPR006542">
    <property type="entry name" value="DUF1093"/>
</dbReference>